<comment type="caution">
    <text evidence="1">The sequence shown here is derived from an EMBL/GenBank/DDBJ whole genome shotgun (WGS) entry which is preliminary data.</text>
</comment>
<accession>A0A6N7PNM6</accession>
<proteinExistence type="predicted"/>
<dbReference type="Proteomes" id="UP000440224">
    <property type="component" value="Unassembled WGS sequence"/>
</dbReference>
<evidence type="ECO:0000313" key="2">
    <source>
        <dbReference type="Proteomes" id="UP000440224"/>
    </source>
</evidence>
<dbReference type="RefSeq" id="WP_153820362.1">
    <property type="nucleotide sequence ID" value="NZ_WJIE01000004.1"/>
</dbReference>
<reference evidence="1 2" key="1">
    <citation type="submission" date="2019-10" db="EMBL/GenBank/DDBJ databases">
        <title>A soil myxobacterium in the family Polyangiaceae.</title>
        <authorList>
            <person name="Li Y."/>
            <person name="Wang J."/>
        </authorList>
    </citation>
    <scope>NUCLEOTIDE SEQUENCE [LARGE SCALE GENOMIC DNA]</scope>
    <source>
        <strain evidence="1 2">DSM 14734</strain>
    </source>
</reference>
<sequence length="201" mass="22383">MQTTHAPVRHVQFVAKAPKRDFISRARGVAALRGAGFVVELTFVDAHGAPLPEELAALLRERTEPAIRELACGRAAHAQKTIASVESAIREDADQVTDLLDAVYEAHAKGTRARDVLDTFLDTFEGWLTADGAANVDQLFERLDLDRAPESMGILLLATTRLTRAHFMEREPFITRLTRWLVGRAGRTERDVDNMLRGLRE</sequence>
<keyword evidence="2" id="KW-1185">Reference proteome</keyword>
<name>A0A6N7PNM6_9BACT</name>
<organism evidence="1 2">
    <name type="scientific">Polyangium spumosum</name>
    <dbReference type="NCBI Taxonomy" id="889282"/>
    <lineage>
        <taxon>Bacteria</taxon>
        <taxon>Pseudomonadati</taxon>
        <taxon>Myxococcota</taxon>
        <taxon>Polyangia</taxon>
        <taxon>Polyangiales</taxon>
        <taxon>Polyangiaceae</taxon>
        <taxon>Polyangium</taxon>
    </lineage>
</organism>
<dbReference type="EMBL" id="WJIE01000004">
    <property type="protein sequence ID" value="MRG93539.1"/>
    <property type="molecule type" value="Genomic_DNA"/>
</dbReference>
<gene>
    <name evidence="1" type="ORF">GF068_16705</name>
</gene>
<evidence type="ECO:0000313" key="1">
    <source>
        <dbReference type="EMBL" id="MRG93539.1"/>
    </source>
</evidence>
<dbReference type="AlphaFoldDB" id="A0A6N7PNM6"/>
<protein>
    <submittedName>
        <fullName evidence="1">Uncharacterized protein</fullName>
    </submittedName>
</protein>